<reference evidence="2" key="1">
    <citation type="submission" date="2023-10" db="EMBL/GenBank/DDBJ databases">
        <authorList>
            <person name="Hackl T."/>
        </authorList>
    </citation>
    <scope>NUCLEOTIDE SEQUENCE</scope>
</reference>
<dbReference type="PANTHER" id="PTHR40788">
    <property type="entry name" value="CLR5 DOMAIN-CONTAINING PROTEIN-RELATED"/>
    <property type="match status" value="1"/>
</dbReference>
<feature type="compositionally biased region" description="Acidic residues" evidence="1">
    <location>
        <begin position="54"/>
        <end position="66"/>
    </location>
</feature>
<protein>
    <submittedName>
        <fullName evidence="2">Uu.00g087790.m01.CDS01</fullName>
    </submittedName>
</protein>
<evidence type="ECO:0000256" key="1">
    <source>
        <dbReference type="SAM" id="MobiDB-lite"/>
    </source>
</evidence>
<dbReference type="EMBL" id="CAUWAG010000010">
    <property type="protein sequence ID" value="CAJ2507593.1"/>
    <property type="molecule type" value="Genomic_DNA"/>
</dbReference>
<feature type="region of interest" description="Disordered" evidence="1">
    <location>
        <begin position="47"/>
        <end position="66"/>
    </location>
</feature>
<gene>
    <name evidence="2" type="ORF">KHLLAP_LOCUS8061</name>
</gene>
<keyword evidence="3" id="KW-1185">Reference proteome</keyword>
<organism evidence="2 3">
    <name type="scientific">Anthostomella pinea</name>
    <dbReference type="NCBI Taxonomy" id="933095"/>
    <lineage>
        <taxon>Eukaryota</taxon>
        <taxon>Fungi</taxon>
        <taxon>Dikarya</taxon>
        <taxon>Ascomycota</taxon>
        <taxon>Pezizomycotina</taxon>
        <taxon>Sordariomycetes</taxon>
        <taxon>Xylariomycetidae</taxon>
        <taxon>Xylariales</taxon>
        <taxon>Xylariaceae</taxon>
        <taxon>Anthostomella</taxon>
    </lineage>
</organism>
<accession>A0AAI8YK57</accession>
<comment type="caution">
    <text evidence="2">The sequence shown here is derived from an EMBL/GenBank/DDBJ whole genome shotgun (WGS) entry which is preliminary data.</text>
</comment>
<name>A0AAI8YK57_9PEZI</name>
<dbReference type="AlphaFoldDB" id="A0AAI8YK57"/>
<dbReference type="PANTHER" id="PTHR40788:SF1">
    <property type="entry name" value="IPA PROTEIN"/>
    <property type="match status" value="1"/>
</dbReference>
<dbReference type="Proteomes" id="UP001295740">
    <property type="component" value="Unassembled WGS sequence"/>
</dbReference>
<sequence>MDYLRYMPLFVKSLLLKVLNFFEPPPKVKVDVDLSSDGLEDLEQEYHHTAPLTDTDDEPDDDEPMYDDEYDEEMGYESEEREDIQARVPRTNIRLNGDNIKVIEALFSLPGSRSSDLDWVQFTQLMTRLGFGVRMRGGSATTFTPYPGAFVPFAQMGAIVFHMPHGKSRGSPKCKASTARKWGARLRERYGWTADMFLEN</sequence>
<evidence type="ECO:0000313" key="3">
    <source>
        <dbReference type="Proteomes" id="UP001295740"/>
    </source>
</evidence>
<proteinExistence type="predicted"/>
<evidence type="ECO:0000313" key="2">
    <source>
        <dbReference type="EMBL" id="CAJ2507593.1"/>
    </source>
</evidence>